<dbReference type="OrthoDB" id="429813at2759"/>
<organism evidence="5 6">
    <name type="scientific">Piloderma croceum (strain F 1598)</name>
    <dbReference type="NCBI Taxonomy" id="765440"/>
    <lineage>
        <taxon>Eukaryota</taxon>
        <taxon>Fungi</taxon>
        <taxon>Dikarya</taxon>
        <taxon>Basidiomycota</taxon>
        <taxon>Agaricomycotina</taxon>
        <taxon>Agaricomycetes</taxon>
        <taxon>Agaricomycetidae</taxon>
        <taxon>Atheliales</taxon>
        <taxon>Atheliaceae</taxon>
        <taxon>Piloderma</taxon>
    </lineage>
</organism>
<keyword evidence="2" id="KW-0597">Phosphoprotein</keyword>
<feature type="domain" description="AMP-dependent synthetase/ligase" evidence="3">
    <location>
        <begin position="29"/>
        <end position="384"/>
    </location>
</feature>
<dbReference type="Proteomes" id="UP000054166">
    <property type="component" value="Unassembled WGS sequence"/>
</dbReference>
<accession>A0A0C3FBQ4</accession>
<proteinExistence type="predicted"/>
<dbReference type="AlphaFoldDB" id="A0A0C3FBQ4"/>
<dbReference type="Gene3D" id="3.40.50.12780">
    <property type="entry name" value="N-terminal domain of ligase-like"/>
    <property type="match status" value="1"/>
</dbReference>
<dbReference type="HOGENOM" id="CLU_002220_1_0_1"/>
<feature type="domain" description="Thioester reductase (TE)" evidence="4">
    <location>
        <begin position="749"/>
        <end position="985"/>
    </location>
</feature>
<sequence length="1124" mass="124005">MVIFHRPNLYGPSALGLDALVDFHLHNNPDYPFAQLTPRDGHLTTVTWREVAEAVHIAGRFLKDNIGPFDARSPPVVAIFAPDDGLIYTTIQLAIIRIGLIVSLLLLCEGFAPLVDWRFQPLSISTRNSTAAVSHLLHTTSCSHLVAPEEQINGDMAPQDVLGQQIASLRLLSEHRHLKLISQPRISFVYARLESPGMPFVPDYNLQLLPALTPRSSWSTVMILHSSGSTKFPKPIYLHNTAFEEWLQAPYEGAQSITGKVISSMAYPKFHAGGVEICLVPTIAAGTIAGLFYPALRNEPVPQITSESVMEACLATGVNFLWLPPLTISEWANSAKGLKLMQDSEIVMIGGGPLPKEVGDRVVGQGVRLASVWGATEVGYVVEWPARIQGLDWQWQIPRKTVNYHFKPVGNNLFEIIITSCPTHHPSITRSLVGDEPTTWESRDIAEKHPTRPGVFRVLGRTDDQIVLSNAEKTNAGPIEDTIQSDAKVRGALLFGHGKPFNGVLIEPSFGHEVSLDDAKAVDAFLNSIWPSIDTANSLAPSHSRLVRDMVIVIDPRITPLPRTPKHTVIRSAAWRLFASEIEQLYAGIEDDREGGDFLEVSNVSEFVSGVVHQVMGITKIREDYDLFSQGCDRLFALFTPSLHLPNSSVSLKATFIRRAIQRALNSSQIHDDRKLDVPYLLVYNFPTVQRLTEWAKTVLSGSDNRESSESIDSRIVAIQDMVGKYSLAPRESQLESVGPQCAPIILLITGTTGALGSHMLSQAVGDCRIRRIYALGRASCKAQLQAKQKVILESRGLSSKFLSGTKVVMVAAETLDDVPAETLTEMKHTVTHIFHNSYPLNFNLGMAAFEPQFATVRALINFAATTSLAAKPRIIFASSVGTLQNWQHPEWVPETKVDIETALGTGYGESKRVCELVLQSAADAAGLEIVNVRIGQLCGSRSTGDWNPTDWFPILVASCKYLACLPDSADVCAWLPTDTAAMAMLDIGFHDRFDSSSRVIYRHLVHPRPSSWNRLVTHLSTLCARYLGHPVDLVSPDQWVNKIRNAASRPAEAGKIDAVKLIGLWTSDALAANTRPAREVLNLPRLQTWVTESESPALRSCEPTCEADVDKWFFYWMKHDLLR</sequence>
<evidence type="ECO:0000259" key="4">
    <source>
        <dbReference type="Pfam" id="PF07993"/>
    </source>
</evidence>
<evidence type="ECO:0000313" key="6">
    <source>
        <dbReference type="Proteomes" id="UP000054166"/>
    </source>
</evidence>
<dbReference type="InterPro" id="IPR013120">
    <property type="entry name" value="FAR_NAD-bd"/>
</dbReference>
<dbReference type="PANTHER" id="PTHR43439">
    <property type="entry name" value="PHENYLACETATE-COENZYME A LIGASE"/>
    <property type="match status" value="1"/>
</dbReference>
<reference evidence="6" key="2">
    <citation type="submission" date="2015-01" db="EMBL/GenBank/DDBJ databases">
        <title>Evolutionary Origins and Diversification of the Mycorrhizal Mutualists.</title>
        <authorList>
            <consortium name="DOE Joint Genome Institute"/>
            <consortium name="Mycorrhizal Genomics Consortium"/>
            <person name="Kohler A."/>
            <person name="Kuo A."/>
            <person name="Nagy L.G."/>
            <person name="Floudas D."/>
            <person name="Copeland A."/>
            <person name="Barry K.W."/>
            <person name="Cichocki N."/>
            <person name="Veneault-Fourrey C."/>
            <person name="LaButti K."/>
            <person name="Lindquist E.A."/>
            <person name="Lipzen A."/>
            <person name="Lundell T."/>
            <person name="Morin E."/>
            <person name="Murat C."/>
            <person name="Riley R."/>
            <person name="Ohm R."/>
            <person name="Sun H."/>
            <person name="Tunlid A."/>
            <person name="Henrissat B."/>
            <person name="Grigoriev I.V."/>
            <person name="Hibbett D.S."/>
            <person name="Martin F."/>
        </authorList>
    </citation>
    <scope>NUCLEOTIDE SEQUENCE [LARGE SCALE GENOMIC DNA]</scope>
    <source>
        <strain evidence="6">F 1598</strain>
    </source>
</reference>
<dbReference type="STRING" id="765440.A0A0C3FBQ4"/>
<gene>
    <name evidence="5" type="ORF">PILCRDRAFT_12302</name>
</gene>
<protein>
    <recommendedName>
        <fullName evidence="7">Polyketide synthase phosphopantetheine-binding domain-containing protein</fullName>
    </recommendedName>
</protein>
<dbReference type="PANTHER" id="PTHR43439:SF2">
    <property type="entry name" value="ENZYME, PUTATIVE (JCVI)-RELATED"/>
    <property type="match status" value="1"/>
</dbReference>
<name>A0A0C3FBQ4_PILCF</name>
<evidence type="ECO:0008006" key="7">
    <source>
        <dbReference type="Google" id="ProtNLM"/>
    </source>
</evidence>
<dbReference type="InterPro" id="IPR051414">
    <property type="entry name" value="Adenylate-forming_Reductase"/>
</dbReference>
<dbReference type="Pfam" id="PF07993">
    <property type="entry name" value="NAD_binding_4"/>
    <property type="match status" value="1"/>
</dbReference>
<evidence type="ECO:0000313" key="5">
    <source>
        <dbReference type="EMBL" id="KIM77126.1"/>
    </source>
</evidence>
<evidence type="ECO:0000259" key="3">
    <source>
        <dbReference type="Pfam" id="PF00501"/>
    </source>
</evidence>
<dbReference type="InParanoid" id="A0A0C3FBQ4"/>
<dbReference type="InterPro" id="IPR042099">
    <property type="entry name" value="ANL_N_sf"/>
</dbReference>
<dbReference type="Pfam" id="PF23562">
    <property type="entry name" value="AMP-binding_C_3"/>
    <property type="match status" value="1"/>
</dbReference>
<evidence type="ECO:0000256" key="2">
    <source>
        <dbReference type="ARBA" id="ARBA00022553"/>
    </source>
</evidence>
<dbReference type="SUPFAM" id="SSF56801">
    <property type="entry name" value="Acetyl-CoA synthetase-like"/>
    <property type="match status" value="1"/>
</dbReference>
<keyword evidence="6" id="KW-1185">Reference proteome</keyword>
<reference evidence="5 6" key="1">
    <citation type="submission" date="2014-04" db="EMBL/GenBank/DDBJ databases">
        <authorList>
            <consortium name="DOE Joint Genome Institute"/>
            <person name="Kuo A."/>
            <person name="Tarkka M."/>
            <person name="Buscot F."/>
            <person name="Kohler A."/>
            <person name="Nagy L.G."/>
            <person name="Floudas D."/>
            <person name="Copeland A."/>
            <person name="Barry K.W."/>
            <person name="Cichocki N."/>
            <person name="Veneault-Fourrey C."/>
            <person name="LaButti K."/>
            <person name="Lindquist E.A."/>
            <person name="Lipzen A."/>
            <person name="Lundell T."/>
            <person name="Morin E."/>
            <person name="Murat C."/>
            <person name="Sun H."/>
            <person name="Tunlid A."/>
            <person name="Henrissat B."/>
            <person name="Grigoriev I.V."/>
            <person name="Hibbett D.S."/>
            <person name="Martin F."/>
            <person name="Nordberg H.P."/>
            <person name="Cantor M.N."/>
            <person name="Hua S.X."/>
        </authorList>
    </citation>
    <scope>NUCLEOTIDE SEQUENCE [LARGE SCALE GENOMIC DNA]</scope>
    <source>
        <strain evidence="5 6">F 1598</strain>
    </source>
</reference>
<dbReference type="Pfam" id="PF00501">
    <property type="entry name" value="AMP-binding"/>
    <property type="match status" value="1"/>
</dbReference>
<dbReference type="SUPFAM" id="SSF51735">
    <property type="entry name" value="NAD(P)-binding Rossmann-fold domains"/>
    <property type="match status" value="1"/>
</dbReference>
<dbReference type="EMBL" id="KN833028">
    <property type="protein sequence ID" value="KIM77126.1"/>
    <property type="molecule type" value="Genomic_DNA"/>
</dbReference>
<dbReference type="InterPro" id="IPR000873">
    <property type="entry name" value="AMP-dep_synth/lig_dom"/>
</dbReference>
<dbReference type="InterPro" id="IPR036291">
    <property type="entry name" value="NAD(P)-bd_dom_sf"/>
</dbReference>
<dbReference type="Gene3D" id="3.40.50.720">
    <property type="entry name" value="NAD(P)-binding Rossmann-like Domain"/>
    <property type="match status" value="1"/>
</dbReference>
<keyword evidence="1" id="KW-0596">Phosphopantetheine</keyword>
<evidence type="ECO:0000256" key="1">
    <source>
        <dbReference type="ARBA" id="ARBA00022450"/>
    </source>
</evidence>